<proteinExistence type="predicted"/>
<evidence type="ECO:0000313" key="3">
    <source>
        <dbReference type="EMBL" id="KAB7832705.1"/>
    </source>
</evidence>
<evidence type="ECO:0000313" key="5">
    <source>
        <dbReference type="Proteomes" id="UP000327000"/>
    </source>
</evidence>
<evidence type="ECO:0000259" key="2">
    <source>
        <dbReference type="Pfam" id="PF01494"/>
    </source>
</evidence>
<keyword evidence="1" id="KW-0472">Membrane</keyword>
<comment type="caution">
    <text evidence="3">The sequence shown here is derived from an EMBL/GenBank/DDBJ whole genome shotgun (WGS) entry which is preliminary data.</text>
</comment>
<dbReference type="SUPFAM" id="SSF51905">
    <property type="entry name" value="FAD/NAD(P)-binding domain"/>
    <property type="match status" value="1"/>
</dbReference>
<feature type="transmembrane region" description="Helical" evidence="1">
    <location>
        <begin position="6"/>
        <end position="26"/>
    </location>
</feature>
<accession>A0A5N5VWR7</accession>
<gene>
    <name evidence="4" type="ORF">FRZ00_33765</name>
    <name evidence="3" type="ORF">FRZ00_34550</name>
</gene>
<dbReference type="EMBL" id="VOKX01000143">
    <property type="protein sequence ID" value="KAB7832705.1"/>
    <property type="molecule type" value="Genomic_DNA"/>
</dbReference>
<evidence type="ECO:0000313" key="4">
    <source>
        <dbReference type="EMBL" id="KAB7833450.1"/>
    </source>
</evidence>
<dbReference type="InterPro" id="IPR036188">
    <property type="entry name" value="FAD/NAD-bd_sf"/>
</dbReference>
<dbReference type="GO" id="GO:0071949">
    <property type="term" value="F:FAD binding"/>
    <property type="evidence" value="ECO:0007669"/>
    <property type="project" value="InterPro"/>
</dbReference>
<protein>
    <recommendedName>
        <fullName evidence="2">FAD-binding domain-containing protein</fullName>
    </recommendedName>
</protein>
<dbReference type="RefSeq" id="WP_152266162.1">
    <property type="nucleotide sequence ID" value="NZ_VOKX01000139.1"/>
</dbReference>
<dbReference type="Pfam" id="PF01494">
    <property type="entry name" value="FAD_binding_3"/>
    <property type="match status" value="1"/>
</dbReference>
<dbReference type="AlphaFoldDB" id="A0A5N5VWR7"/>
<dbReference type="Gene3D" id="3.50.50.60">
    <property type="entry name" value="FAD/NAD(P)-binding domain"/>
    <property type="match status" value="1"/>
</dbReference>
<keyword evidence="1" id="KW-0812">Transmembrane</keyword>
<keyword evidence="5" id="KW-1185">Reference proteome</keyword>
<dbReference type="InterPro" id="IPR002938">
    <property type="entry name" value="FAD-bd"/>
</dbReference>
<reference evidence="3 5" key="1">
    <citation type="journal article" date="2019" name="Microb. Cell Fact.">
        <title>Exploring novel herbicidin analogues by transcriptional regulator overexpression and MS/MS molecular networking.</title>
        <authorList>
            <person name="Shi Y."/>
            <person name="Gu R."/>
            <person name="Li Y."/>
            <person name="Wang X."/>
            <person name="Ren W."/>
            <person name="Li X."/>
            <person name="Wang L."/>
            <person name="Xie Y."/>
            <person name="Hong B."/>
        </authorList>
    </citation>
    <scope>NUCLEOTIDE SEQUENCE [LARGE SCALE GENOMIC DNA]</scope>
    <source>
        <strain evidence="3 5">US-43</strain>
    </source>
</reference>
<feature type="non-terminal residue" evidence="3">
    <location>
        <position position="31"/>
    </location>
</feature>
<sequence>MDVDVVVVGAGPVGLMVACELALAGVRARVL</sequence>
<dbReference type="EMBL" id="VOKX01000139">
    <property type="protein sequence ID" value="KAB7833450.1"/>
    <property type="molecule type" value="Genomic_DNA"/>
</dbReference>
<dbReference type="Proteomes" id="UP000327000">
    <property type="component" value="Unassembled WGS sequence"/>
</dbReference>
<dbReference type="OrthoDB" id="8670884at2"/>
<name>A0A5N5VWR7_STRMB</name>
<keyword evidence="1" id="KW-1133">Transmembrane helix</keyword>
<evidence type="ECO:0000256" key="1">
    <source>
        <dbReference type="SAM" id="Phobius"/>
    </source>
</evidence>
<organism evidence="3 5">
    <name type="scientific">Streptomyces mobaraensis</name>
    <name type="common">Streptoverticillium mobaraense</name>
    <dbReference type="NCBI Taxonomy" id="35621"/>
    <lineage>
        <taxon>Bacteria</taxon>
        <taxon>Bacillati</taxon>
        <taxon>Actinomycetota</taxon>
        <taxon>Actinomycetes</taxon>
        <taxon>Kitasatosporales</taxon>
        <taxon>Streptomycetaceae</taxon>
        <taxon>Streptomyces</taxon>
    </lineage>
</organism>
<feature type="domain" description="FAD-binding" evidence="2">
    <location>
        <begin position="2"/>
        <end position="31"/>
    </location>
</feature>